<feature type="domain" description="Lcl C-terminal" evidence="3">
    <location>
        <begin position="247"/>
        <end position="348"/>
    </location>
</feature>
<accession>A0A1U9NPT1</accession>
<dbReference type="EMBL" id="CP019791">
    <property type="protein sequence ID" value="AQT69919.1"/>
    <property type="molecule type" value="Genomic_DNA"/>
</dbReference>
<evidence type="ECO:0000256" key="1">
    <source>
        <dbReference type="SAM" id="MobiDB-lite"/>
    </source>
</evidence>
<dbReference type="InterPro" id="IPR011460">
    <property type="entry name" value="Lcl_C"/>
</dbReference>
<dbReference type="PANTHER" id="PTHR35812:SF1">
    <property type="entry name" value="LIPOPROTEIN"/>
    <property type="match status" value="1"/>
</dbReference>
<dbReference type="AlphaFoldDB" id="A0A1U9NPT1"/>
<dbReference type="Proteomes" id="UP000189674">
    <property type="component" value="Chromosome"/>
</dbReference>
<gene>
    <name evidence="4" type="ORF">STSP2_03119</name>
</gene>
<feature type="domain" description="Lcl C-terminal" evidence="3">
    <location>
        <begin position="75"/>
        <end position="213"/>
    </location>
</feature>
<evidence type="ECO:0000256" key="2">
    <source>
        <dbReference type="SAM" id="SignalP"/>
    </source>
</evidence>
<keyword evidence="2" id="KW-0732">Signal</keyword>
<reference evidence="5" key="1">
    <citation type="submission" date="2017-02" db="EMBL/GenBank/DDBJ databases">
        <title>Comparative genomics and description of representatives of a novel lineage of planctomycetes thriving in anoxic sediments.</title>
        <authorList>
            <person name="Spring S."/>
            <person name="Bunk B."/>
            <person name="Sproer C."/>
        </authorList>
    </citation>
    <scope>NUCLEOTIDE SEQUENCE [LARGE SCALE GENOMIC DNA]</scope>
    <source>
        <strain evidence="5">ST-NAGAB-D1</strain>
    </source>
</reference>
<organism evidence="4 5">
    <name type="scientific">Anaerohalosphaera lusitana</name>
    <dbReference type="NCBI Taxonomy" id="1936003"/>
    <lineage>
        <taxon>Bacteria</taxon>
        <taxon>Pseudomonadati</taxon>
        <taxon>Planctomycetota</taxon>
        <taxon>Phycisphaerae</taxon>
        <taxon>Sedimentisphaerales</taxon>
        <taxon>Anaerohalosphaeraceae</taxon>
        <taxon>Anaerohalosphaera</taxon>
    </lineage>
</organism>
<proteinExistence type="predicted"/>
<evidence type="ECO:0000259" key="3">
    <source>
        <dbReference type="Pfam" id="PF07603"/>
    </source>
</evidence>
<dbReference type="KEGG" id="alus:STSP2_03119"/>
<dbReference type="RefSeq" id="WP_205847921.1">
    <property type="nucleotide sequence ID" value="NZ_CP019791.1"/>
</dbReference>
<feature type="chain" id="PRO_5012007531" description="Lcl C-terminal domain-containing protein" evidence="2">
    <location>
        <begin position="24"/>
        <end position="473"/>
    </location>
</feature>
<evidence type="ECO:0000313" key="5">
    <source>
        <dbReference type="Proteomes" id="UP000189674"/>
    </source>
</evidence>
<name>A0A1U9NPT1_9BACT</name>
<sequence length="473" mass="50335" precursor="true">MKLFGKFAFFGVVLGFCGGVVFAGGLSSAVVDTGQDVCYDDSYELSVCPGAGDAFYGQDAQYAGDGPSYTDNGEGTVTDNVTALMWAKSSDMDGDGDIDAADKMSYADALAGADSFGLAGYSDWRLPTIKELYSLIDFRGEDPSGYNGTDASGLVPFIDTDYFDFAYGDTSAGERLIDAQFATSTLYVSTTMGGAETMFGVNFADGRIKGYPKGVMPGQTEAKTFYVLYVRGSASYGTNEFADNGDGTVSDAATGLMWAKADSGTGLDWSEALAWAAAKNAENHLGYGDWRLPNVKELQSIVDYTRSPDITGSAAIDTVFECTQITNEAGQADWPCYWSGTTHRNWTQRPGESGAYVAFGRAMGYMRGTWMDVHGAGAQRSDPKAGDPADYPTGHGPQGDAIRIYNYARLVRDMGCGDPGYDSKLAGDLTGDCYVDLEDFAELCRGWTVDYGMAELAEMAGNWLGCVGPGCGF</sequence>
<protein>
    <recommendedName>
        <fullName evidence="3">Lcl C-terminal domain-containing protein</fullName>
    </recommendedName>
</protein>
<evidence type="ECO:0000313" key="4">
    <source>
        <dbReference type="EMBL" id="AQT69919.1"/>
    </source>
</evidence>
<keyword evidence="5" id="KW-1185">Reference proteome</keyword>
<feature type="signal peptide" evidence="2">
    <location>
        <begin position="1"/>
        <end position="23"/>
    </location>
</feature>
<dbReference type="Pfam" id="PF07603">
    <property type="entry name" value="Lcl_C"/>
    <property type="match status" value="2"/>
</dbReference>
<feature type="region of interest" description="Disordered" evidence="1">
    <location>
        <begin position="376"/>
        <end position="396"/>
    </location>
</feature>
<dbReference type="PANTHER" id="PTHR35812">
    <property type="entry name" value="LIPOPROTEIN"/>
    <property type="match status" value="1"/>
</dbReference>
<dbReference type="STRING" id="1936003.STSP2_03119"/>